<keyword evidence="2" id="KW-1185">Reference proteome</keyword>
<dbReference type="EMBL" id="LFRF01000073">
    <property type="protein sequence ID" value="KND86179.1"/>
    <property type="molecule type" value="Genomic_DNA"/>
</dbReference>
<organism evidence="1 2">
    <name type="scientific">Tolypocladium ophioglossoides (strain CBS 100239)</name>
    <name type="common">Snaketongue truffleclub</name>
    <name type="synonym">Elaphocordyceps ophioglossoides</name>
    <dbReference type="NCBI Taxonomy" id="1163406"/>
    <lineage>
        <taxon>Eukaryota</taxon>
        <taxon>Fungi</taxon>
        <taxon>Dikarya</taxon>
        <taxon>Ascomycota</taxon>
        <taxon>Pezizomycotina</taxon>
        <taxon>Sordariomycetes</taxon>
        <taxon>Hypocreomycetidae</taxon>
        <taxon>Hypocreales</taxon>
        <taxon>Ophiocordycipitaceae</taxon>
        <taxon>Tolypocladium</taxon>
    </lineage>
</organism>
<evidence type="ECO:0000313" key="2">
    <source>
        <dbReference type="Proteomes" id="UP000036947"/>
    </source>
</evidence>
<gene>
    <name evidence="1" type="ORF">TOPH_09193</name>
</gene>
<evidence type="ECO:0000313" key="1">
    <source>
        <dbReference type="EMBL" id="KND86179.1"/>
    </source>
</evidence>
<sequence>MALPTSSPDVLFEEDKVSFSVSAVDSRKFLQEHGIFYQANAEIGKLVAKLDSQGLAWKSDVLSRYMPILLEDPRLREILEHFDTERPSLCFYLDSDNPKHYFASTIEENEAQDHRAVIYMWSAQSHLEFFVGSHKLPSKGVKAANGLFEVPYPFLTVTKKLKESGARLGEGGVMIVHPRFSFGSTSGFTMAYALQEKEYLDKRVQNT</sequence>
<dbReference type="AlphaFoldDB" id="A0A0L0MWM1"/>
<comment type="caution">
    <text evidence="1">The sequence shown here is derived from an EMBL/GenBank/DDBJ whole genome shotgun (WGS) entry which is preliminary data.</text>
</comment>
<protein>
    <submittedName>
        <fullName evidence="1">Uncharacterized protein</fullName>
    </submittedName>
</protein>
<reference evidence="1 2" key="1">
    <citation type="journal article" date="2015" name="BMC Genomics">
        <title>The genome of the truffle-parasite Tolypocladium ophioglossoides and the evolution of antifungal peptaibiotics.</title>
        <authorList>
            <person name="Quandt C.A."/>
            <person name="Bushley K.E."/>
            <person name="Spatafora J.W."/>
        </authorList>
    </citation>
    <scope>NUCLEOTIDE SEQUENCE [LARGE SCALE GENOMIC DNA]</scope>
    <source>
        <strain evidence="1 2">CBS 100239</strain>
    </source>
</reference>
<dbReference type="OrthoDB" id="5068804at2759"/>
<accession>A0A0L0MWM1</accession>
<dbReference type="Proteomes" id="UP000036947">
    <property type="component" value="Unassembled WGS sequence"/>
</dbReference>
<name>A0A0L0MWM1_TOLOC</name>
<proteinExistence type="predicted"/>